<evidence type="ECO:0000256" key="1">
    <source>
        <dbReference type="SAM" id="SignalP"/>
    </source>
</evidence>
<evidence type="ECO:0008006" key="4">
    <source>
        <dbReference type="Google" id="ProtNLM"/>
    </source>
</evidence>
<name>A0ABV3SQN6_9HYPH</name>
<reference evidence="2 3" key="1">
    <citation type="submission" date="2024-05" db="EMBL/GenBank/DDBJ databases">
        <authorList>
            <person name="Jiang F."/>
        </authorList>
    </citation>
    <scope>NUCLEOTIDE SEQUENCE [LARGE SCALE GENOMIC DNA]</scope>
    <source>
        <strain evidence="2 3">LZ166</strain>
    </source>
</reference>
<dbReference type="RefSeq" id="WP_367956957.1">
    <property type="nucleotide sequence ID" value="NZ_JBDPGJ010000007.1"/>
</dbReference>
<comment type="caution">
    <text evidence="2">The sequence shown here is derived from an EMBL/GenBank/DDBJ whole genome shotgun (WGS) entry which is preliminary data.</text>
</comment>
<protein>
    <recommendedName>
        <fullName evidence="4">YARHG domain-containing protein</fullName>
    </recommendedName>
</protein>
<dbReference type="Proteomes" id="UP001556692">
    <property type="component" value="Unassembled WGS sequence"/>
</dbReference>
<keyword evidence="3" id="KW-1185">Reference proteome</keyword>
<proteinExistence type="predicted"/>
<evidence type="ECO:0000313" key="3">
    <source>
        <dbReference type="Proteomes" id="UP001556692"/>
    </source>
</evidence>
<accession>A0ABV3SQN6</accession>
<feature type="chain" id="PRO_5045768332" description="YARHG domain-containing protein" evidence="1">
    <location>
        <begin position="26"/>
        <end position="254"/>
    </location>
</feature>
<evidence type="ECO:0000313" key="2">
    <source>
        <dbReference type="EMBL" id="MEX0409117.1"/>
    </source>
</evidence>
<organism evidence="2 3">
    <name type="scientific">Aquibium pacificus</name>
    <dbReference type="NCBI Taxonomy" id="3153579"/>
    <lineage>
        <taxon>Bacteria</taxon>
        <taxon>Pseudomonadati</taxon>
        <taxon>Pseudomonadota</taxon>
        <taxon>Alphaproteobacteria</taxon>
        <taxon>Hyphomicrobiales</taxon>
        <taxon>Phyllobacteriaceae</taxon>
        <taxon>Aquibium</taxon>
    </lineage>
</organism>
<gene>
    <name evidence="2" type="ORF">ABGN05_26085</name>
</gene>
<sequence>MKTPIALSMTVLSLTIAFGSTGASAASGSFCRQLENRLHVVAAPSRSAIDNRLSRAVQIARADGCDAGGYTVGRNTECRAHVNRIQRLRDMAGSATRSNERAATRTQIKAALRANGCFEPRERKPVERVVRLEPSANPVRDVAGNIPVPSPRPLSPAEAYRAQYVAYGRSLDTAADLLAYARLVEPRPLTPGQRNIRVVGGKFLPEQNDEMEFQRVAMGRSNPANDALASVLGWLKGGFVTSAVAEEIDVAEAN</sequence>
<keyword evidence="1" id="KW-0732">Signal</keyword>
<feature type="signal peptide" evidence="1">
    <location>
        <begin position="1"/>
        <end position="25"/>
    </location>
</feature>
<dbReference type="EMBL" id="JBDPGJ010000007">
    <property type="protein sequence ID" value="MEX0409117.1"/>
    <property type="molecule type" value="Genomic_DNA"/>
</dbReference>